<sequence>MKEERTLKENVKLLASYLLLIFSAIALSLVGSYCVFKIAELYSIDFVTDYTFLQLFGMSLIYSLLFKLNKNTKQIIDHNKYLDSAFDKIKTKMYVYALACLIALIVFNIFN</sequence>
<feature type="transmembrane region" description="Helical" evidence="1">
    <location>
        <begin position="50"/>
        <end position="68"/>
    </location>
</feature>
<name>R9ZW72_9CAUD</name>
<dbReference type="Proteomes" id="UP000014730">
    <property type="component" value="Segment"/>
</dbReference>
<reference evidence="2 3" key="1">
    <citation type="journal article" date="2013" name="Proc. Natl. Acad. Sci. U.S.A.">
        <title>Twelve previously unknown phage genera are ubiquitous in global oceans.</title>
        <authorList>
            <person name="Holmfeldt K."/>
            <person name="Solonenko N."/>
            <person name="Shah M."/>
            <person name="Corrier K."/>
            <person name="Riemann L."/>
            <person name="Verberkmoes N.C."/>
            <person name="Sullivan M.B."/>
        </authorList>
    </citation>
    <scope>NUCLEOTIDE SEQUENCE [LARGE SCALE GENOMIC DNA]</scope>
    <source>
        <strain evidence="2">Phi19:1</strain>
    </source>
</reference>
<evidence type="ECO:0000313" key="2">
    <source>
        <dbReference type="EMBL" id="AGO47346.1"/>
    </source>
</evidence>
<reference evidence="3" key="2">
    <citation type="submission" date="2013-03" db="EMBL/GenBank/DDBJ databases">
        <title>The Cellulophaga phages: a novel, diverse, and globally ubiquitous model system.</title>
        <authorList>
            <person name="Holmfeldt K."/>
            <person name="Solonenko N."/>
            <person name="Shah M."/>
            <person name="Corrier K."/>
            <person name="Riemann L."/>
            <person name="VerBerkmoes N.C."/>
            <person name="Sullivan M.B."/>
        </authorList>
    </citation>
    <scope>NUCLEOTIDE SEQUENCE [LARGE SCALE GENOMIC DNA]</scope>
</reference>
<accession>R9ZW72</accession>
<dbReference type="KEGG" id="vg:16880911"/>
<keyword evidence="1" id="KW-0812">Transmembrane</keyword>
<gene>
    <name evidence="2" type="ORF">Phi19:1_gp056</name>
</gene>
<feature type="transmembrane region" description="Helical" evidence="1">
    <location>
        <begin position="12"/>
        <end position="38"/>
    </location>
</feature>
<evidence type="ECO:0000256" key="1">
    <source>
        <dbReference type="SAM" id="Phobius"/>
    </source>
</evidence>
<proteinExistence type="predicted"/>
<dbReference type="EMBL" id="KC821607">
    <property type="protein sequence ID" value="AGO47346.1"/>
    <property type="molecule type" value="Genomic_DNA"/>
</dbReference>
<dbReference type="GeneID" id="16880911"/>
<keyword evidence="3" id="KW-1185">Reference proteome</keyword>
<feature type="transmembrane region" description="Helical" evidence="1">
    <location>
        <begin position="93"/>
        <end position="110"/>
    </location>
</feature>
<organism evidence="2 3">
    <name type="scientific">Cellulophaga phage phi19:1</name>
    <dbReference type="NCBI Taxonomy" id="1327970"/>
    <lineage>
        <taxon>Viruses</taxon>
        <taxon>Duplodnaviria</taxon>
        <taxon>Heunggongvirae</taxon>
        <taxon>Uroviricota</taxon>
        <taxon>Caudoviricetes</taxon>
        <taxon>Assiduviridae</taxon>
        <taxon>Cellubavirus</taxon>
        <taxon>Cellubavirus phi19una</taxon>
    </lineage>
</organism>
<evidence type="ECO:0008006" key="4">
    <source>
        <dbReference type="Google" id="ProtNLM"/>
    </source>
</evidence>
<dbReference type="RefSeq" id="YP_008241749.1">
    <property type="nucleotide sequence ID" value="NC_021799.1"/>
</dbReference>
<keyword evidence="1" id="KW-0472">Membrane</keyword>
<evidence type="ECO:0000313" key="3">
    <source>
        <dbReference type="Proteomes" id="UP000014730"/>
    </source>
</evidence>
<protein>
    <recommendedName>
        <fullName evidence="4">Transmembrane protein</fullName>
    </recommendedName>
</protein>
<keyword evidence="1" id="KW-1133">Transmembrane helix</keyword>